<dbReference type="SMART" id="SM00034">
    <property type="entry name" value="CLECT"/>
    <property type="match status" value="1"/>
</dbReference>
<keyword evidence="1" id="KW-1015">Disulfide bond</keyword>
<dbReference type="InterPro" id="IPR016186">
    <property type="entry name" value="C-type_lectin-like/link_sf"/>
</dbReference>
<dbReference type="Proteomes" id="UP000261560">
    <property type="component" value="Unplaced"/>
</dbReference>
<sequence length="161" mass="18550">KEIENKQRLDMISTQTEQSPSVIEHMRFLFKLVGTLHEYHFVDQNKTWTEAQQHCRDKYTDLATVSSMVDIDRLRKINSENKHVWIGLFNQTGTNAISHWSLPGLQFNESQAKWNIGEPNGGVAETCGAIKHITDEKWLDMPCMDKAHFLCYNGKKKNGSL</sequence>
<reference evidence="3" key="2">
    <citation type="submission" date="2025-09" db="UniProtKB">
        <authorList>
            <consortium name="Ensembl"/>
        </authorList>
    </citation>
    <scope>IDENTIFICATION</scope>
</reference>
<dbReference type="InterPro" id="IPR016187">
    <property type="entry name" value="CTDL_fold"/>
</dbReference>
<evidence type="ECO:0000259" key="2">
    <source>
        <dbReference type="PROSITE" id="PS50041"/>
    </source>
</evidence>
<evidence type="ECO:0000313" key="4">
    <source>
        <dbReference type="Proteomes" id="UP000261560"/>
    </source>
</evidence>
<dbReference type="Ensembl" id="ENSOMET00000029561.1">
    <property type="protein sequence ID" value="ENSOMEP00000035014.1"/>
    <property type="gene ID" value="ENSOMEG00000021987.1"/>
</dbReference>
<evidence type="ECO:0000256" key="1">
    <source>
        <dbReference type="ARBA" id="ARBA00023157"/>
    </source>
</evidence>
<dbReference type="Gene3D" id="3.10.100.10">
    <property type="entry name" value="Mannose-Binding Protein A, subunit A"/>
    <property type="match status" value="1"/>
</dbReference>
<dbReference type="PANTHER" id="PTHR45784:SF3">
    <property type="entry name" value="C-TYPE LECTIN DOMAIN FAMILY 4 MEMBER K-LIKE-RELATED"/>
    <property type="match status" value="1"/>
</dbReference>
<proteinExistence type="predicted"/>
<keyword evidence="4" id="KW-1185">Reference proteome</keyword>
<dbReference type="GeneTree" id="ENSGT01150000287543"/>
<dbReference type="PROSITE" id="PS00615">
    <property type="entry name" value="C_TYPE_LECTIN_1"/>
    <property type="match status" value="1"/>
</dbReference>
<dbReference type="PROSITE" id="PS50041">
    <property type="entry name" value="C_TYPE_LECTIN_2"/>
    <property type="match status" value="1"/>
</dbReference>
<accession>A0A3B3DZY6</accession>
<dbReference type="InterPro" id="IPR001304">
    <property type="entry name" value="C-type_lectin-like"/>
</dbReference>
<organism evidence="3 4">
    <name type="scientific">Oryzias melastigma</name>
    <name type="common">Marine medaka</name>
    <dbReference type="NCBI Taxonomy" id="30732"/>
    <lineage>
        <taxon>Eukaryota</taxon>
        <taxon>Metazoa</taxon>
        <taxon>Chordata</taxon>
        <taxon>Craniata</taxon>
        <taxon>Vertebrata</taxon>
        <taxon>Euteleostomi</taxon>
        <taxon>Actinopterygii</taxon>
        <taxon>Neopterygii</taxon>
        <taxon>Teleostei</taxon>
        <taxon>Neoteleostei</taxon>
        <taxon>Acanthomorphata</taxon>
        <taxon>Ovalentaria</taxon>
        <taxon>Atherinomorphae</taxon>
        <taxon>Beloniformes</taxon>
        <taxon>Adrianichthyidae</taxon>
        <taxon>Oryziinae</taxon>
        <taxon>Oryzias</taxon>
    </lineage>
</organism>
<protein>
    <recommendedName>
        <fullName evidence="2">C-type lectin domain-containing protein</fullName>
    </recommendedName>
</protein>
<dbReference type="OMA" id="ISIRDHT"/>
<dbReference type="PANTHER" id="PTHR45784">
    <property type="entry name" value="C-TYPE LECTIN DOMAIN FAMILY 20 MEMBER A-RELATED"/>
    <property type="match status" value="1"/>
</dbReference>
<dbReference type="SUPFAM" id="SSF56436">
    <property type="entry name" value="C-type lectin-like"/>
    <property type="match status" value="1"/>
</dbReference>
<dbReference type="STRING" id="30732.ENSOMEP00000035014"/>
<dbReference type="PaxDb" id="30732-ENSOMEP00000035014"/>
<dbReference type="Pfam" id="PF00059">
    <property type="entry name" value="Lectin_C"/>
    <property type="match status" value="1"/>
</dbReference>
<evidence type="ECO:0000313" key="3">
    <source>
        <dbReference type="Ensembl" id="ENSOMEP00000035014.1"/>
    </source>
</evidence>
<name>A0A3B3DZY6_ORYME</name>
<dbReference type="InterPro" id="IPR018378">
    <property type="entry name" value="C-type_lectin_CS"/>
</dbReference>
<feature type="domain" description="C-type lectin" evidence="2">
    <location>
        <begin position="39"/>
        <end position="152"/>
    </location>
</feature>
<reference evidence="3" key="1">
    <citation type="submission" date="2025-08" db="UniProtKB">
        <authorList>
            <consortium name="Ensembl"/>
        </authorList>
    </citation>
    <scope>IDENTIFICATION</scope>
</reference>
<dbReference type="AlphaFoldDB" id="A0A3B3DZY6"/>